<reference evidence="4" key="1">
    <citation type="submission" date="2025-08" db="UniProtKB">
        <authorList>
            <consortium name="RefSeq"/>
        </authorList>
    </citation>
    <scope>IDENTIFICATION</scope>
    <source>
        <tissue evidence="4">Whole sample</tissue>
    </source>
</reference>
<keyword evidence="2" id="KW-0812">Transmembrane</keyword>
<feature type="transmembrane region" description="Helical" evidence="2">
    <location>
        <begin position="115"/>
        <end position="138"/>
    </location>
</feature>
<evidence type="ECO:0000256" key="2">
    <source>
        <dbReference type="SAM" id="Phobius"/>
    </source>
</evidence>
<keyword evidence="3" id="KW-1185">Reference proteome</keyword>
<evidence type="ECO:0000313" key="4">
    <source>
        <dbReference type="RefSeq" id="XP_022340393.1"/>
    </source>
</evidence>
<evidence type="ECO:0000313" key="3">
    <source>
        <dbReference type="Proteomes" id="UP000694844"/>
    </source>
</evidence>
<gene>
    <name evidence="4" type="primary">LOC111135011</name>
</gene>
<evidence type="ECO:0000256" key="1">
    <source>
        <dbReference type="SAM" id="MobiDB-lite"/>
    </source>
</evidence>
<dbReference type="RefSeq" id="XP_022340393.1">
    <property type="nucleotide sequence ID" value="XM_022484685.1"/>
</dbReference>
<name>A0A8B8EL58_CRAVI</name>
<dbReference type="AlphaFoldDB" id="A0A8B8EL58"/>
<accession>A0A8B8EL58</accession>
<feature type="region of interest" description="Disordered" evidence="1">
    <location>
        <begin position="350"/>
        <end position="394"/>
    </location>
</feature>
<keyword evidence="2" id="KW-0472">Membrane</keyword>
<dbReference type="KEGG" id="cvn:111135011"/>
<dbReference type="Gene3D" id="2.170.300.10">
    <property type="entry name" value="Tie2 ligand-binding domain superfamily"/>
    <property type="match status" value="1"/>
</dbReference>
<feature type="compositionally biased region" description="Basic and acidic residues" evidence="1">
    <location>
        <begin position="363"/>
        <end position="373"/>
    </location>
</feature>
<proteinExistence type="predicted"/>
<dbReference type="OrthoDB" id="6105671at2759"/>
<dbReference type="GeneID" id="111135011"/>
<protein>
    <submittedName>
        <fullName evidence="4">Uncharacterized protein LOC111135011</fullName>
    </submittedName>
</protein>
<sequence>MASGENMTSPSPLQTQWCNSRPPYQCCYNQYYKESQNICEVCPAGSFGWNCKSNCTLGFYGDLCRRHCECDSSACHHETGCVMGTLPSTQVLFTVFGSVDKVDKRYNSTVTGQPVTFSLIGIGIGLCVLFLIVSYILYVRWLKNKKHVWFPCIASDDRRRRQHEDNEVPTVRLGPPCGGGCEGLYDEVRYSQIINRHSAAESCGRESKDKDNSNQKCRASNAYDHLHLKIERSELSSGICSVRHGKTEEYHVVCNESRPVQKTRTVEEKSECENHTLVRDGEGENTQTNSLLGTSNNHLSTEILRMDQNTEENQEQRDTEAYKDTVGLIEKRPYSLVHILPSKELTQVENELESRMSVPTCTLDKDKQTKGPRSEQTGSRPYSFAKLPECPSSK</sequence>
<organism evidence="3 4">
    <name type="scientific">Crassostrea virginica</name>
    <name type="common">Eastern oyster</name>
    <dbReference type="NCBI Taxonomy" id="6565"/>
    <lineage>
        <taxon>Eukaryota</taxon>
        <taxon>Metazoa</taxon>
        <taxon>Spiralia</taxon>
        <taxon>Lophotrochozoa</taxon>
        <taxon>Mollusca</taxon>
        <taxon>Bivalvia</taxon>
        <taxon>Autobranchia</taxon>
        <taxon>Pteriomorphia</taxon>
        <taxon>Ostreida</taxon>
        <taxon>Ostreoidea</taxon>
        <taxon>Ostreidae</taxon>
        <taxon>Crassostrea</taxon>
    </lineage>
</organism>
<keyword evidence="2" id="KW-1133">Transmembrane helix</keyword>
<dbReference type="Proteomes" id="UP000694844">
    <property type="component" value="Chromosome 5"/>
</dbReference>